<sequence length="153" mass="16161">MAKATNTNINEDILAFLRQDELDYPGAAQKFGAAAVPFLQEITEGSDENLATKAAYLLGYINGESAKGALVAAAGNKFSTVRIAAAYGAASQDADTAKSILGSLLSDYDHGVVKVTMRSIVEKKLGKSLAKELKAVQKSLPAELKAQAQRMIK</sequence>
<dbReference type="EMBL" id="CP139960">
    <property type="protein sequence ID" value="WQD40568.1"/>
    <property type="molecule type" value="Genomic_DNA"/>
</dbReference>
<dbReference type="InterPro" id="IPR016024">
    <property type="entry name" value="ARM-type_fold"/>
</dbReference>
<dbReference type="InterPro" id="IPR011989">
    <property type="entry name" value="ARM-like"/>
</dbReference>
<dbReference type="SUPFAM" id="SSF48371">
    <property type="entry name" value="ARM repeat"/>
    <property type="match status" value="1"/>
</dbReference>
<evidence type="ECO:0000313" key="2">
    <source>
        <dbReference type="Proteomes" id="UP001325680"/>
    </source>
</evidence>
<proteinExistence type="predicted"/>
<evidence type="ECO:0000313" key="1">
    <source>
        <dbReference type="EMBL" id="WQD40568.1"/>
    </source>
</evidence>
<name>A0ABZ0WB97_9BACT</name>
<gene>
    <name evidence="1" type="ORF">U0035_10455</name>
</gene>
<dbReference type="Proteomes" id="UP001325680">
    <property type="component" value="Chromosome"/>
</dbReference>
<accession>A0ABZ0WB97</accession>
<dbReference type="RefSeq" id="WP_114789747.1">
    <property type="nucleotide sequence ID" value="NZ_CP139960.1"/>
</dbReference>
<organism evidence="1 2">
    <name type="scientific">Niabella yanshanensis</name>
    <dbReference type="NCBI Taxonomy" id="577386"/>
    <lineage>
        <taxon>Bacteria</taxon>
        <taxon>Pseudomonadati</taxon>
        <taxon>Bacteroidota</taxon>
        <taxon>Chitinophagia</taxon>
        <taxon>Chitinophagales</taxon>
        <taxon>Chitinophagaceae</taxon>
        <taxon>Niabella</taxon>
    </lineage>
</organism>
<protein>
    <submittedName>
        <fullName evidence="1">HEAT repeat domain-containing protein</fullName>
    </submittedName>
</protein>
<dbReference type="Pfam" id="PF13646">
    <property type="entry name" value="HEAT_2"/>
    <property type="match status" value="1"/>
</dbReference>
<dbReference type="Gene3D" id="1.25.10.10">
    <property type="entry name" value="Leucine-rich Repeat Variant"/>
    <property type="match status" value="1"/>
</dbReference>
<keyword evidence="2" id="KW-1185">Reference proteome</keyword>
<reference evidence="1 2" key="1">
    <citation type="submission" date="2023-12" db="EMBL/GenBank/DDBJ databases">
        <title>Genome sequencing and assembly of bacterial species from a model synthetic community.</title>
        <authorList>
            <person name="Hogle S.L."/>
        </authorList>
    </citation>
    <scope>NUCLEOTIDE SEQUENCE [LARGE SCALE GENOMIC DNA]</scope>
    <source>
        <strain evidence="1 2">HAMBI_3031</strain>
    </source>
</reference>